<keyword evidence="1" id="KW-1133">Transmembrane helix</keyword>
<keyword evidence="1" id="KW-0472">Membrane</keyword>
<accession>A0A6M1TDS5</accession>
<evidence type="ECO:0000313" key="3">
    <source>
        <dbReference type="EMBL" id="NGP86840.1"/>
    </source>
</evidence>
<feature type="domain" description="Fe/B12 periplasmic-binding" evidence="2">
    <location>
        <begin position="122"/>
        <end position="394"/>
    </location>
</feature>
<organism evidence="3 4">
    <name type="scientific">Fodinibius halophilus</name>
    <dbReference type="NCBI Taxonomy" id="1736908"/>
    <lineage>
        <taxon>Bacteria</taxon>
        <taxon>Pseudomonadati</taxon>
        <taxon>Balneolota</taxon>
        <taxon>Balneolia</taxon>
        <taxon>Balneolales</taxon>
        <taxon>Balneolaceae</taxon>
        <taxon>Fodinibius</taxon>
    </lineage>
</organism>
<dbReference type="InterPro" id="IPR002491">
    <property type="entry name" value="ABC_transptr_periplasmic_BD"/>
</dbReference>
<dbReference type="Proteomes" id="UP000479132">
    <property type="component" value="Unassembled WGS sequence"/>
</dbReference>
<dbReference type="Gene3D" id="3.40.50.1980">
    <property type="entry name" value="Nitrogenase molybdenum iron protein domain"/>
    <property type="match status" value="2"/>
</dbReference>
<dbReference type="EMBL" id="JAALLS010000001">
    <property type="protein sequence ID" value="NGP86840.1"/>
    <property type="molecule type" value="Genomic_DNA"/>
</dbReference>
<proteinExistence type="predicted"/>
<evidence type="ECO:0000259" key="2">
    <source>
        <dbReference type="PROSITE" id="PS50983"/>
    </source>
</evidence>
<evidence type="ECO:0000313" key="4">
    <source>
        <dbReference type="Proteomes" id="UP000479132"/>
    </source>
</evidence>
<protein>
    <submittedName>
        <fullName evidence="3">ABC transporter substrate-binding protein</fullName>
    </submittedName>
</protein>
<dbReference type="AlphaFoldDB" id="A0A6M1TDS5"/>
<dbReference type="RefSeq" id="WP_165265027.1">
    <property type="nucleotide sequence ID" value="NZ_JAALLS010000001.1"/>
</dbReference>
<keyword evidence="1" id="KW-0812">Transmembrane</keyword>
<comment type="caution">
    <text evidence="3">The sequence shown here is derived from an EMBL/GenBank/DDBJ whole genome shotgun (WGS) entry which is preliminary data.</text>
</comment>
<dbReference type="GO" id="GO:0071281">
    <property type="term" value="P:cellular response to iron ion"/>
    <property type="evidence" value="ECO:0007669"/>
    <property type="project" value="TreeGrafter"/>
</dbReference>
<dbReference type="PANTHER" id="PTHR30535">
    <property type="entry name" value="VITAMIN B12-BINDING PROTEIN"/>
    <property type="match status" value="1"/>
</dbReference>
<dbReference type="PANTHER" id="PTHR30535:SF34">
    <property type="entry name" value="MOLYBDATE-BINDING PROTEIN MOLA"/>
    <property type="match status" value="1"/>
</dbReference>
<sequence>MTEKAFGRKAVSMLQQRFYHLCFRLLIIVIFPVVLTVIACQKTSEKPKTSNVPADSTYFQDQVHTEFAEGFQIEYHNNYKLLEILKPFQDKVDTLRYALVPRELKGKVDVEGARAIPIPIRSMVASSTTHIGLLEMLEANEVLSGMVGAEYVYSSKVRKGIESGEIMSLKQGEINKEKVLELNPDLLMISGGQSSQFDNYRVLIESGINILVNSEWLETTPLGKAEWVKVMAALLNKEKVANKKFDAVVARYNKLKAATDTVSQKPMIINSMPYKGAWFVSAGDSFAAQFLKDAGADYPWLDTEGTGGLRKSFEVVYEQGLEADIWLNPGSAQTKEDILAKDSRFKEFKALKTGEIYNNNKRLHPSGGNDYWESGVVNPDILLADLIKILHPQIVPDHQLYYYQKIK</sequence>
<feature type="transmembrane region" description="Helical" evidence="1">
    <location>
        <begin position="21"/>
        <end position="39"/>
    </location>
</feature>
<dbReference type="Pfam" id="PF01497">
    <property type="entry name" value="Peripla_BP_2"/>
    <property type="match status" value="1"/>
</dbReference>
<dbReference type="PROSITE" id="PS50983">
    <property type="entry name" value="FE_B12_PBP"/>
    <property type="match status" value="1"/>
</dbReference>
<dbReference type="SUPFAM" id="SSF53807">
    <property type="entry name" value="Helical backbone' metal receptor"/>
    <property type="match status" value="1"/>
</dbReference>
<evidence type="ECO:0000256" key="1">
    <source>
        <dbReference type="SAM" id="Phobius"/>
    </source>
</evidence>
<reference evidence="3 4" key="1">
    <citation type="submission" date="2020-02" db="EMBL/GenBank/DDBJ databases">
        <title>Aliifodinibius halophilus 2W32, complete genome.</title>
        <authorList>
            <person name="Li Y."/>
            <person name="Wu S."/>
        </authorList>
    </citation>
    <scope>NUCLEOTIDE SEQUENCE [LARGE SCALE GENOMIC DNA]</scope>
    <source>
        <strain evidence="3 4">2W32</strain>
    </source>
</reference>
<name>A0A6M1TDS5_9BACT</name>
<gene>
    <name evidence="3" type="ORF">G3569_00630</name>
</gene>
<keyword evidence="4" id="KW-1185">Reference proteome</keyword>
<dbReference type="InterPro" id="IPR050902">
    <property type="entry name" value="ABC_Transporter_SBP"/>
</dbReference>